<accession>G4T4X2</accession>
<dbReference type="GO" id="GO:0003723">
    <property type="term" value="F:RNA binding"/>
    <property type="evidence" value="ECO:0007669"/>
    <property type="project" value="InterPro"/>
</dbReference>
<dbReference type="Pfam" id="PF16486">
    <property type="entry name" value="ArgoN"/>
    <property type="match status" value="1"/>
</dbReference>
<dbReference type="InParanoid" id="G4T4X2"/>
<evidence type="ECO:0000313" key="3">
    <source>
        <dbReference type="EMBL" id="CCA66395.1"/>
    </source>
</evidence>
<dbReference type="InterPro" id="IPR003165">
    <property type="entry name" value="Piwi"/>
</dbReference>
<dbReference type="InterPro" id="IPR036397">
    <property type="entry name" value="RNaseH_sf"/>
</dbReference>
<dbReference type="HOGENOM" id="CLU_004544_4_3_1"/>
<keyword evidence="4" id="KW-1185">Reference proteome</keyword>
<name>G4T4X2_SERID</name>
<dbReference type="SMART" id="SM01163">
    <property type="entry name" value="DUF1785"/>
    <property type="match status" value="1"/>
</dbReference>
<dbReference type="Gene3D" id="3.40.50.2300">
    <property type="match status" value="1"/>
</dbReference>
<organism evidence="3 4">
    <name type="scientific">Serendipita indica (strain DSM 11827)</name>
    <name type="common">Root endophyte fungus</name>
    <name type="synonym">Piriformospora indica</name>
    <dbReference type="NCBI Taxonomy" id="1109443"/>
    <lineage>
        <taxon>Eukaryota</taxon>
        <taxon>Fungi</taxon>
        <taxon>Dikarya</taxon>
        <taxon>Basidiomycota</taxon>
        <taxon>Agaricomycotina</taxon>
        <taxon>Agaricomycetes</taxon>
        <taxon>Sebacinales</taxon>
        <taxon>Serendipitaceae</taxon>
        <taxon>Serendipita</taxon>
    </lineage>
</organism>
<dbReference type="OrthoDB" id="10252740at2759"/>
<evidence type="ECO:0000313" key="4">
    <source>
        <dbReference type="Proteomes" id="UP000007148"/>
    </source>
</evidence>
<dbReference type="PANTHER" id="PTHR22891">
    <property type="entry name" value="EUKARYOTIC TRANSLATION INITIATION FACTOR 2C"/>
    <property type="match status" value="1"/>
</dbReference>
<proteinExistence type="predicted"/>
<sequence>MAFLTTKPEPGERGLKGRVDVNCLPVISPPSRVYFHYDAFDESVKSYRARWQLVDRVRIQNPQAFPTFPLFDGKKNIFSSTQLALPNDVSGTFSVSMEGGRKQYGVTLTLVARIYPQHLRNLASNASLEEKNQRLTAITLLNVLVRMGPATSAGALLKGRSFFTERGRQLSQDGTLEFWRGFYQSIRPSASGLVLNVDTAVALVYPSVNLLEAITKWLRRSPDELKRVILRGQLHERKRVERDIKRYLKGIRVKFSHRPTAASRVVDKFIWEAPATFTFDNNELGKEQSVADYFAGMGHRLNYPSVPIMVSFGSAALPIELLKIESGQFYRGAMPENVQAELLKFATHRPQERLNMLRDAYRDLRYNDSKYLRDAGMRIDENHLSIEARVLTPPVLELYQRKIEWNSRDEDRTKGAWNMKDKVLYRASRFLHLAVVDAANAHGPRLGDVIHQMKGILYQIGIRFEKTSTHVLSPFDLQQNLDRLRSEIRNQNPAITNPTDVLVLVLVQDSAKAVREYVKWWGDVKRGIPTQVVKASKLMGQKGFDQYVRNLGLKINAKCGGLNMVPARPNASIMPPPPPRPSEGSQHVGFTMVCGLDTSHPPSGSSSPTMVGFVYSVDSRGVDYRAEIQVQPPRVEIVSTVGQMMLDALFQFSRTGSRIVTRVVFYRDGVSEGQFEEVANKEIALIYQAFDKMEKAVGVRPKLTFIVVGKKHHIRFFPERRLGDQTGNAVPGTVVDTQITTSDPNLFDFYMCSHGALIGTSRPAHYTVLRDDGGYSADDLQQFSHDLCHVYQIATRSVSIPAPVYYADKVAGRGSILFHTAELDTASLSSDGRTPQEWASLFYHKGTEDKPNIVYPHRATLQRMFWL</sequence>
<gene>
    <name evidence="3" type="ORF">PIIN_00081</name>
</gene>
<dbReference type="InterPro" id="IPR012337">
    <property type="entry name" value="RNaseH-like_sf"/>
</dbReference>
<dbReference type="eggNOG" id="KOG1041">
    <property type="taxonomic scope" value="Eukaryota"/>
</dbReference>
<comment type="caution">
    <text evidence="3">The sequence shown here is derived from an EMBL/GenBank/DDBJ whole genome shotgun (WGS) entry which is preliminary data.</text>
</comment>
<dbReference type="InterPro" id="IPR014811">
    <property type="entry name" value="ArgoL1"/>
</dbReference>
<dbReference type="Gene3D" id="2.170.260.10">
    <property type="entry name" value="paz domain"/>
    <property type="match status" value="1"/>
</dbReference>
<dbReference type="InterPro" id="IPR003100">
    <property type="entry name" value="PAZ_dom"/>
</dbReference>
<feature type="domain" description="PAZ" evidence="1">
    <location>
        <begin position="224"/>
        <end position="326"/>
    </location>
</feature>
<dbReference type="AlphaFoldDB" id="G4T4X2"/>
<dbReference type="SUPFAM" id="SSF53098">
    <property type="entry name" value="Ribonuclease H-like"/>
    <property type="match status" value="1"/>
</dbReference>
<evidence type="ECO:0000259" key="1">
    <source>
        <dbReference type="PROSITE" id="PS50821"/>
    </source>
</evidence>
<dbReference type="SUPFAM" id="SSF101690">
    <property type="entry name" value="PAZ domain"/>
    <property type="match status" value="1"/>
</dbReference>
<reference evidence="3 4" key="1">
    <citation type="journal article" date="2011" name="PLoS Pathog.">
        <title>Endophytic Life Strategies Decoded by Genome and Transcriptome Analyses of the Mutualistic Root Symbiont Piriformospora indica.</title>
        <authorList>
            <person name="Zuccaro A."/>
            <person name="Lahrmann U."/>
            <person name="Guldener U."/>
            <person name="Langen G."/>
            <person name="Pfiffi S."/>
            <person name="Biedenkopf D."/>
            <person name="Wong P."/>
            <person name="Samans B."/>
            <person name="Grimm C."/>
            <person name="Basiewicz M."/>
            <person name="Murat C."/>
            <person name="Martin F."/>
            <person name="Kogel K.H."/>
        </authorList>
    </citation>
    <scope>NUCLEOTIDE SEQUENCE [LARGE SCALE GENOMIC DNA]</scope>
    <source>
        <strain evidence="3 4">DSM 11827</strain>
    </source>
</reference>
<dbReference type="Pfam" id="PF02171">
    <property type="entry name" value="Piwi"/>
    <property type="match status" value="1"/>
</dbReference>
<dbReference type="SMART" id="SM00950">
    <property type="entry name" value="Piwi"/>
    <property type="match status" value="1"/>
</dbReference>
<feature type="domain" description="Piwi" evidence="2">
    <location>
        <begin position="501"/>
        <end position="819"/>
    </location>
</feature>
<protein>
    <submittedName>
        <fullName evidence="3">Uncharacterized protein</fullName>
    </submittedName>
</protein>
<dbReference type="Gene3D" id="3.30.420.10">
    <property type="entry name" value="Ribonuclease H-like superfamily/Ribonuclease H"/>
    <property type="match status" value="1"/>
</dbReference>
<dbReference type="Pfam" id="PF02170">
    <property type="entry name" value="PAZ"/>
    <property type="match status" value="1"/>
</dbReference>
<dbReference type="PROSITE" id="PS50822">
    <property type="entry name" value="PIWI"/>
    <property type="match status" value="1"/>
</dbReference>
<dbReference type="EMBL" id="CAFZ01000001">
    <property type="protein sequence ID" value="CCA66395.1"/>
    <property type="molecule type" value="Genomic_DNA"/>
</dbReference>
<dbReference type="InterPro" id="IPR036085">
    <property type="entry name" value="PAZ_dom_sf"/>
</dbReference>
<dbReference type="STRING" id="1109443.G4T4X2"/>
<dbReference type="Proteomes" id="UP000007148">
    <property type="component" value="Unassembled WGS sequence"/>
</dbReference>
<dbReference type="CDD" id="cd02846">
    <property type="entry name" value="PAZ_argonaute_like"/>
    <property type="match status" value="1"/>
</dbReference>
<dbReference type="Pfam" id="PF08699">
    <property type="entry name" value="ArgoL1"/>
    <property type="match status" value="1"/>
</dbReference>
<dbReference type="InterPro" id="IPR032474">
    <property type="entry name" value="Argonaute_N"/>
</dbReference>
<dbReference type="PROSITE" id="PS50821">
    <property type="entry name" value="PAZ"/>
    <property type="match status" value="1"/>
</dbReference>
<evidence type="ECO:0000259" key="2">
    <source>
        <dbReference type="PROSITE" id="PS50822"/>
    </source>
</evidence>